<keyword evidence="2" id="KW-0444">Lipid biosynthesis</keyword>
<keyword evidence="3" id="KW-0808">Transferase</keyword>
<accession>A0ABQ5U1Q0</accession>
<evidence type="ECO:0000256" key="5">
    <source>
        <dbReference type="ARBA" id="ARBA00023315"/>
    </source>
</evidence>
<dbReference type="CDD" id="cd07989">
    <property type="entry name" value="LPLAT_AGPAT-like"/>
    <property type="match status" value="1"/>
</dbReference>
<organism evidence="7 8">
    <name type="scientific">Sneathiella chinensis</name>
    <dbReference type="NCBI Taxonomy" id="349750"/>
    <lineage>
        <taxon>Bacteria</taxon>
        <taxon>Pseudomonadati</taxon>
        <taxon>Pseudomonadota</taxon>
        <taxon>Alphaproteobacteria</taxon>
        <taxon>Sneathiellales</taxon>
        <taxon>Sneathiellaceae</taxon>
        <taxon>Sneathiella</taxon>
    </lineage>
</organism>
<dbReference type="PANTHER" id="PTHR10434">
    <property type="entry name" value="1-ACYL-SN-GLYCEROL-3-PHOSPHATE ACYLTRANSFERASE"/>
    <property type="match status" value="1"/>
</dbReference>
<evidence type="ECO:0000256" key="4">
    <source>
        <dbReference type="ARBA" id="ARBA00023098"/>
    </source>
</evidence>
<keyword evidence="8" id="KW-1185">Reference proteome</keyword>
<keyword evidence="5 7" id="KW-0012">Acyltransferase</keyword>
<feature type="domain" description="Phospholipid/glycerol acyltransferase" evidence="6">
    <location>
        <begin position="66"/>
        <end position="181"/>
    </location>
</feature>
<dbReference type="GO" id="GO:0016746">
    <property type="term" value="F:acyltransferase activity"/>
    <property type="evidence" value="ECO:0007669"/>
    <property type="project" value="UniProtKB-KW"/>
</dbReference>
<dbReference type="RefSeq" id="WP_169559226.1">
    <property type="nucleotide sequence ID" value="NZ_BSNF01000001.1"/>
</dbReference>
<name>A0ABQ5U1Q0_9PROT</name>
<comment type="caution">
    <text evidence="7">The sequence shown here is derived from an EMBL/GenBank/DDBJ whole genome shotgun (WGS) entry which is preliminary data.</text>
</comment>
<gene>
    <name evidence="7" type="ORF">GCM10007924_04290</name>
</gene>
<evidence type="ECO:0000313" key="8">
    <source>
        <dbReference type="Proteomes" id="UP001161409"/>
    </source>
</evidence>
<dbReference type="InterPro" id="IPR002123">
    <property type="entry name" value="Plipid/glycerol_acylTrfase"/>
</dbReference>
<evidence type="ECO:0000256" key="1">
    <source>
        <dbReference type="ARBA" id="ARBA00005189"/>
    </source>
</evidence>
<keyword evidence="4" id="KW-0443">Lipid metabolism</keyword>
<dbReference type="SUPFAM" id="SSF69593">
    <property type="entry name" value="Glycerol-3-phosphate (1)-acyltransferase"/>
    <property type="match status" value="1"/>
</dbReference>
<reference evidence="7" key="2">
    <citation type="submission" date="2023-01" db="EMBL/GenBank/DDBJ databases">
        <title>Draft genome sequence of Sneathiella chinensis strain NBRC 103408.</title>
        <authorList>
            <person name="Sun Q."/>
            <person name="Mori K."/>
        </authorList>
    </citation>
    <scope>NUCLEOTIDE SEQUENCE</scope>
    <source>
        <strain evidence="7">NBRC 103408</strain>
    </source>
</reference>
<reference evidence="7" key="1">
    <citation type="journal article" date="2014" name="Int. J. Syst. Evol. Microbiol.">
        <title>Complete genome of a new Firmicutes species belonging to the dominant human colonic microbiota ('Ruminococcus bicirculans') reveals two chromosomes and a selective capacity to utilize plant glucans.</title>
        <authorList>
            <consortium name="NISC Comparative Sequencing Program"/>
            <person name="Wegmann U."/>
            <person name="Louis P."/>
            <person name="Goesmann A."/>
            <person name="Henrissat B."/>
            <person name="Duncan S.H."/>
            <person name="Flint H.J."/>
        </authorList>
    </citation>
    <scope>NUCLEOTIDE SEQUENCE</scope>
    <source>
        <strain evidence="7">NBRC 103408</strain>
    </source>
</reference>
<comment type="pathway">
    <text evidence="1">Lipid metabolism.</text>
</comment>
<proteinExistence type="predicted"/>
<sequence length="261" mass="29355">MRALRSTFTLLCLFGWVLIMAPLQVVMLTVAPRHRYVLPQLFHSGLCRLFRVKLVIHGTPSQKHPTLFVFNHISWLDIPVIGKALKGSFVAKKEVAGYPAIGWLAKLQQTIFIARTRPAVKNHKDDMQIHLEQGDSIFLFPEGTSSNGIVLQNFKSAYFALAEGHNGDMPLTVQPVTLAFSQMDNLMMTRSTMGIVAWVGDEELISHVWQFLNAGRVTAELRFHEPVTIDQYASRKEMARDCQNTVSEGLARALTGRPEKQ</sequence>
<evidence type="ECO:0000313" key="7">
    <source>
        <dbReference type="EMBL" id="GLQ05208.1"/>
    </source>
</evidence>
<evidence type="ECO:0000256" key="2">
    <source>
        <dbReference type="ARBA" id="ARBA00022516"/>
    </source>
</evidence>
<dbReference type="Proteomes" id="UP001161409">
    <property type="component" value="Unassembled WGS sequence"/>
</dbReference>
<dbReference type="Pfam" id="PF01553">
    <property type="entry name" value="Acyltransferase"/>
    <property type="match status" value="1"/>
</dbReference>
<dbReference type="PANTHER" id="PTHR10434:SF64">
    <property type="entry name" value="1-ACYL-SN-GLYCEROL-3-PHOSPHATE ACYLTRANSFERASE-RELATED"/>
    <property type="match status" value="1"/>
</dbReference>
<protein>
    <submittedName>
        <fullName evidence="7">1-acyl-sn-glycerol-3-phosphate acyltransferase</fullName>
    </submittedName>
</protein>
<evidence type="ECO:0000259" key="6">
    <source>
        <dbReference type="SMART" id="SM00563"/>
    </source>
</evidence>
<dbReference type="SMART" id="SM00563">
    <property type="entry name" value="PlsC"/>
    <property type="match status" value="1"/>
</dbReference>
<evidence type="ECO:0000256" key="3">
    <source>
        <dbReference type="ARBA" id="ARBA00022679"/>
    </source>
</evidence>
<dbReference type="EMBL" id="BSNF01000001">
    <property type="protein sequence ID" value="GLQ05208.1"/>
    <property type="molecule type" value="Genomic_DNA"/>
</dbReference>